<gene>
    <name evidence="3" type="ORF">E1284_33485</name>
</gene>
<keyword evidence="2" id="KW-0472">Membrane</keyword>
<name>A0A4R4NC85_9ACTN</name>
<organism evidence="3 4">
    <name type="scientific">Actinomadura bangladeshensis</name>
    <dbReference type="NCBI Taxonomy" id="453573"/>
    <lineage>
        <taxon>Bacteria</taxon>
        <taxon>Bacillati</taxon>
        <taxon>Actinomycetota</taxon>
        <taxon>Actinomycetes</taxon>
        <taxon>Streptosporangiales</taxon>
        <taxon>Thermomonosporaceae</taxon>
        <taxon>Actinomadura</taxon>
    </lineage>
</organism>
<feature type="transmembrane region" description="Helical" evidence="2">
    <location>
        <begin position="64"/>
        <end position="90"/>
    </location>
</feature>
<dbReference type="OrthoDB" id="3544409at2"/>
<evidence type="ECO:0000313" key="3">
    <source>
        <dbReference type="EMBL" id="TDC06688.1"/>
    </source>
</evidence>
<comment type="caution">
    <text evidence="3">The sequence shown here is derived from an EMBL/GenBank/DDBJ whole genome shotgun (WGS) entry which is preliminary data.</text>
</comment>
<proteinExistence type="predicted"/>
<evidence type="ECO:0000256" key="2">
    <source>
        <dbReference type="SAM" id="Phobius"/>
    </source>
</evidence>
<feature type="compositionally biased region" description="Pro residues" evidence="1">
    <location>
        <begin position="27"/>
        <end position="39"/>
    </location>
</feature>
<protein>
    <recommendedName>
        <fullName evidence="5">DUF4190 domain-containing protein</fullName>
    </recommendedName>
</protein>
<dbReference type="RefSeq" id="WP_131944169.1">
    <property type="nucleotide sequence ID" value="NZ_BAAAMX010000045.1"/>
</dbReference>
<sequence length="144" mass="14738">MSGYGGNPPGWQDPYGSQQGWGGSPYPGGPQPQPQPQPQPLGYGYGYGPPGVPVRQRSSGSTTACLVCNIASVLLCCGILGIPGAIVSAIAMSRVDTNPESARKLTVAGWILFALSIVCGIILGIVYVIIVLRADSGYDSGSGI</sequence>
<feature type="region of interest" description="Disordered" evidence="1">
    <location>
        <begin position="1"/>
        <end position="56"/>
    </location>
</feature>
<reference evidence="3 4" key="1">
    <citation type="submission" date="2019-03" db="EMBL/GenBank/DDBJ databases">
        <title>Draft genome sequences of novel Actinobacteria.</title>
        <authorList>
            <person name="Sahin N."/>
            <person name="Ay H."/>
            <person name="Saygin H."/>
        </authorList>
    </citation>
    <scope>NUCLEOTIDE SEQUENCE [LARGE SCALE GENOMIC DNA]</scope>
    <source>
        <strain evidence="3 4">DSM 45347</strain>
    </source>
</reference>
<accession>A0A4R4NC85</accession>
<keyword evidence="4" id="KW-1185">Reference proteome</keyword>
<evidence type="ECO:0000256" key="1">
    <source>
        <dbReference type="SAM" id="MobiDB-lite"/>
    </source>
</evidence>
<evidence type="ECO:0000313" key="4">
    <source>
        <dbReference type="Proteomes" id="UP000295431"/>
    </source>
</evidence>
<dbReference type="Proteomes" id="UP000295431">
    <property type="component" value="Unassembled WGS sequence"/>
</dbReference>
<feature type="transmembrane region" description="Helical" evidence="2">
    <location>
        <begin position="110"/>
        <end position="132"/>
    </location>
</feature>
<keyword evidence="2" id="KW-1133">Transmembrane helix</keyword>
<evidence type="ECO:0008006" key="5">
    <source>
        <dbReference type="Google" id="ProtNLM"/>
    </source>
</evidence>
<keyword evidence="2" id="KW-0812">Transmembrane</keyword>
<dbReference type="AlphaFoldDB" id="A0A4R4NC85"/>
<dbReference type="EMBL" id="SMJW01000261">
    <property type="protein sequence ID" value="TDC06688.1"/>
    <property type="molecule type" value="Genomic_DNA"/>
</dbReference>